<organism evidence="2 3">
    <name type="scientific">Dryococelus australis</name>
    <dbReference type="NCBI Taxonomy" id="614101"/>
    <lineage>
        <taxon>Eukaryota</taxon>
        <taxon>Metazoa</taxon>
        <taxon>Ecdysozoa</taxon>
        <taxon>Arthropoda</taxon>
        <taxon>Hexapoda</taxon>
        <taxon>Insecta</taxon>
        <taxon>Pterygota</taxon>
        <taxon>Neoptera</taxon>
        <taxon>Polyneoptera</taxon>
        <taxon>Phasmatodea</taxon>
        <taxon>Verophasmatodea</taxon>
        <taxon>Anareolatae</taxon>
        <taxon>Phasmatidae</taxon>
        <taxon>Eurycanthinae</taxon>
        <taxon>Dryococelus</taxon>
    </lineage>
</organism>
<reference evidence="2 3" key="1">
    <citation type="submission" date="2023-02" db="EMBL/GenBank/DDBJ databases">
        <title>LHISI_Scaffold_Assembly.</title>
        <authorList>
            <person name="Stuart O.P."/>
            <person name="Cleave R."/>
            <person name="Magrath M.J.L."/>
            <person name="Mikheyev A.S."/>
        </authorList>
    </citation>
    <scope>NUCLEOTIDE SEQUENCE [LARGE SCALE GENOMIC DNA]</scope>
    <source>
        <strain evidence="2">Daus_M_001</strain>
        <tissue evidence="2">Leg muscle</tissue>
    </source>
</reference>
<dbReference type="EMBL" id="JARBHB010000011">
    <property type="protein sequence ID" value="KAJ8872292.1"/>
    <property type="molecule type" value="Genomic_DNA"/>
</dbReference>
<evidence type="ECO:0000313" key="2">
    <source>
        <dbReference type="EMBL" id="KAJ8872292.1"/>
    </source>
</evidence>
<gene>
    <name evidence="2" type="ORF">PR048_025895</name>
</gene>
<dbReference type="PANTHER" id="PTHR10773">
    <property type="entry name" value="DNA-DIRECTED RNA POLYMERASES I, II, AND III SUBUNIT RPABC2"/>
    <property type="match status" value="1"/>
</dbReference>
<evidence type="ECO:0000313" key="3">
    <source>
        <dbReference type="Proteomes" id="UP001159363"/>
    </source>
</evidence>
<feature type="compositionally biased region" description="Basic and acidic residues" evidence="1">
    <location>
        <begin position="520"/>
        <end position="532"/>
    </location>
</feature>
<name>A0ABQ9GJV5_9NEOP</name>
<feature type="region of interest" description="Disordered" evidence="1">
    <location>
        <begin position="516"/>
        <end position="547"/>
    </location>
</feature>
<evidence type="ECO:0000256" key="1">
    <source>
        <dbReference type="SAM" id="MobiDB-lite"/>
    </source>
</evidence>
<accession>A0ABQ9GJV5</accession>
<feature type="compositionally biased region" description="Polar residues" evidence="1">
    <location>
        <begin position="484"/>
        <end position="494"/>
    </location>
</feature>
<protein>
    <submittedName>
        <fullName evidence="2">Uncharacterized protein</fullName>
    </submittedName>
</protein>
<dbReference type="PANTHER" id="PTHR10773:SF19">
    <property type="match status" value="1"/>
</dbReference>
<sequence length="1062" mass="119659">MPKMLQMTEKEMTRQQKLLLMVVKMERLKIFREKGSVLTAKRVKEKQTQINKIFGKEKETLGNYTPQKQAFDKKQVRRGKHENRNCIPKGLIKDVKEHIKWFPVSETHYARGDNPHKRNLNPSLVWLKCTISTKKNVCLKISNLWGEHIYRKVFKNDFNLSFRTPRKDTCSFCDKLHFKIQAASNEEEKRILKTEHELHLRKAEAARNAMSTDTECSNDPDSKVDTCGGQNRNINIALTLTKVTQDPEPSFNTFDLKFLLPGHSYLPNDKDFGLIEKKLNKKSFLSSPVDICEVIRNAGRKNKFISTEMKHCDFLSLKGLQNAVRQKPYKILYKEKVNEKIDFYVLILAPKHGRGRHQEYGTIEISLLYPHARKMHVQKKQGENGAAPEYKGGENGISSRQPAHQRHRPARFPLAKIREWAGRFALMGGEQANRSLKAGDHLNVAISNLTCSHYALPPPPPPGSFGADPRYNLGENVETHQGHARQTTSNQQSPGRPPLATFKLPGGCGGAAALAQTHVRGRESPRESDKNRQRSRNSTSSGPTCAAATRQLPSLLRALRLQLYLTLSIVHSVSSSGPTCAAATRQLPSLLRALRLQLYLTLSIVHSVFFLRPDLRCRHSPATITSPRAPPSAILDTVYSPFCFFLRPDLRCRHSPATITSPRAPPSAILDTVYSPFCFFLRPDLRCRHSPATITSPRAPPSAILDTVYSPFCFFLRPDLRCRHSPATNTSPRAPPSAILDTVSTVFWTYVPVQALPTAVIPADKPRGTLKSSHLLPLQATASQYTNGRLHHRGSRSRPEIGSKINTENCCAIRVQSLTGDRDEVHFEPPKLAVRNLDPKSAAIVDKWDTEEKAGNMREQRRIISTNSYENINPFDKFRTAKINKFSNCKMSTKQQIYMVLRGKSDTTTAYFLKVSLPHAGVLPTSPRKNNSAITTKNMQQWGKKRRELEAACPALSLSLLGTLEPAQCCQHFAEFGYMLPNFRRVANLAFVRLATLSRRGVPARADFIMVHSTRRLAIVITEQERGSSALKSRRAEVANLRRRQATTSKSNFRLASGLLHD</sequence>
<feature type="region of interest" description="Disordered" evidence="1">
    <location>
        <begin position="455"/>
        <end position="502"/>
    </location>
</feature>
<keyword evidence="3" id="KW-1185">Reference proteome</keyword>
<comment type="caution">
    <text evidence="2">The sequence shown here is derived from an EMBL/GenBank/DDBJ whole genome shotgun (WGS) entry which is preliminary data.</text>
</comment>
<feature type="region of interest" description="Disordered" evidence="1">
    <location>
        <begin position="378"/>
        <end position="412"/>
    </location>
</feature>
<proteinExistence type="predicted"/>
<dbReference type="Proteomes" id="UP001159363">
    <property type="component" value="Chromosome 10"/>
</dbReference>